<organism evidence="2 3">
    <name type="scientific">Collybiopsis luxurians FD-317 M1</name>
    <dbReference type="NCBI Taxonomy" id="944289"/>
    <lineage>
        <taxon>Eukaryota</taxon>
        <taxon>Fungi</taxon>
        <taxon>Dikarya</taxon>
        <taxon>Basidiomycota</taxon>
        <taxon>Agaricomycotina</taxon>
        <taxon>Agaricomycetes</taxon>
        <taxon>Agaricomycetidae</taxon>
        <taxon>Agaricales</taxon>
        <taxon>Marasmiineae</taxon>
        <taxon>Omphalotaceae</taxon>
        <taxon>Collybiopsis</taxon>
        <taxon>Collybiopsis luxurians</taxon>
    </lineage>
</organism>
<dbReference type="AlphaFoldDB" id="A0A0D0CFF4"/>
<protein>
    <submittedName>
        <fullName evidence="2">Uncharacterized protein</fullName>
    </submittedName>
</protein>
<evidence type="ECO:0000313" key="3">
    <source>
        <dbReference type="Proteomes" id="UP000053593"/>
    </source>
</evidence>
<keyword evidence="1" id="KW-0812">Transmembrane</keyword>
<dbReference type="Proteomes" id="UP000053593">
    <property type="component" value="Unassembled WGS sequence"/>
</dbReference>
<evidence type="ECO:0000313" key="2">
    <source>
        <dbReference type="EMBL" id="KIK61314.1"/>
    </source>
</evidence>
<dbReference type="HOGENOM" id="CLU_2527689_0_0_1"/>
<proteinExistence type="predicted"/>
<keyword evidence="1" id="KW-1133">Transmembrane helix</keyword>
<sequence>MNSVSNTFKALCKETVHPKLYQDLWIAFMELLLESIPLIDCRNSRKCTGKGLWRVRQSALDIYCTSCWLVIAKAIFYLFTSQTT</sequence>
<name>A0A0D0CFF4_9AGAR</name>
<feature type="transmembrane region" description="Helical" evidence="1">
    <location>
        <begin position="60"/>
        <end position="79"/>
    </location>
</feature>
<dbReference type="EMBL" id="KN834771">
    <property type="protein sequence ID" value="KIK61314.1"/>
    <property type="molecule type" value="Genomic_DNA"/>
</dbReference>
<keyword evidence="1" id="KW-0472">Membrane</keyword>
<gene>
    <name evidence="2" type="ORF">GYMLUDRAFT_579910</name>
</gene>
<evidence type="ECO:0000256" key="1">
    <source>
        <dbReference type="SAM" id="Phobius"/>
    </source>
</evidence>
<keyword evidence="3" id="KW-1185">Reference proteome</keyword>
<accession>A0A0D0CFF4</accession>
<reference evidence="2 3" key="1">
    <citation type="submission" date="2014-04" db="EMBL/GenBank/DDBJ databases">
        <title>Evolutionary Origins and Diversification of the Mycorrhizal Mutualists.</title>
        <authorList>
            <consortium name="DOE Joint Genome Institute"/>
            <consortium name="Mycorrhizal Genomics Consortium"/>
            <person name="Kohler A."/>
            <person name="Kuo A."/>
            <person name="Nagy L.G."/>
            <person name="Floudas D."/>
            <person name="Copeland A."/>
            <person name="Barry K.W."/>
            <person name="Cichocki N."/>
            <person name="Veneault-Fourrey C."/>
            <person name="LaButti K."/>
            <person name="Lindquist E.A."/>
            <person name="Lipzen A."/>
            <person name="Lundell T."/>
            <person name="Morin E."/>
            <person name="Murat C."/>
            <person name="Riley R."/>
            <person name="Ohm R."/>
            <person name="Sun H."/>
            <person name="Tunlid A."/>
            <person name="Henrissat B."/>
            <person name="Grigoriev I.V."/>
            <person name="Hibbett D.S."/>
            <person name="Martin F."/>
        </authorList>
    </citation>
    <scope>NUCLEOTIDE SEQUENCE [LARGE SCALE GENOMIC DNA]</scope>
    <source>
        <strain evidence="2 3">FD-317 M1</strain>
    </source>
</reference>